<evidence type="ECO:0000313" key="1">
    <source>
        <dbReference type="EMBL" id="NMM45728.1"/>
    </source>
</evidence>
<organism evidence="1 2">
    <name type="scientific">Pacificispira spongiicola</name>
    <dbReference type="NCBI Taxonomy" id="2729598"/>
    <lineage>
        <taxon>Bacteria</taxon>
        <taxon>Pseudomonadati</taxon>
        <taxon>Pseudomonadota</taxon>
        <taxon>Alphaproteobacteria</taxon>
        <taxon>Rhodospirillales</taxon>
        <taxon>Rhodospirillaceae</taxon>
        <taxon>Pacificispira</taxon>
    </lineage>
</organism>
<gene>
    <name evidence="1" type="ORF">HH303_14625</name>
</gene>
<protein>
    <submittedName>
        <fullName evidence="1">Uncharacterized protein</fullName>
    </submittedName>
</protein>
<keyword evidence="2" id="KW-1185">Reference proteome</keyword>
<comment type="caution">
    <text evidence="1">The sequence shown here is derived from an EMBL/GenBank/DDBJ whole genome shotgun (WGS) entry which is preliminary data.</text>
</comment>
<accession>A0A7Y0HGJ6</accession>
<dbReference type="EMBL" id="JABBNT010000004">
    <property type="protein sequence ID" value="NMM45728.1"/>
    <property type="molecule type" value="Genomic_DNA"/>
</dbReference>
<dbReference type="RefSeq" id="WP_169626112.1">
    <property type="nucleotide sequence ID" value="NZ_JABBNT010000004.1"/>
</dbReference>
<name>A0A7Y0HGJ6_9PROT</name>
<evidence type="ECO:0000313" key="2">
    <source>
        <dbReference type="Proteomes" id="UP000539372"/>
    </source>
</evidence>
<sequence length="131" mass="14961">MTDEEFQTAFETLSLPPASFDHAAHVRLAWLYLKDQPLPEAMQRYRDGLKAFAAHIGQPAKYHETITFAFLSMIRERIARAPETEDWETFRAGNTDLFGSVPKLMGVWYSADRLNDADARSGFVMPDRYAS</sequence>
<proteinExistence type="predicted"/>
<dbReference type="AlphaFoldDB" id="A0A7Y0HGJ6"/>
<reference evidence="1 2" key="1">
    <citation type="submission" date="2020-04" db="EMBL/GenBank/DDBJ databases">
        <title>Rhodospirillaceae bacterium KN72 isolated from deep sea.</title>
        <authorList>
            <person name="Zhang D.-C."/>
        </authorList>
    </citation>
    <scope>NUCLEOTIDE SEQUENCE [LARGE SCALE GENOMIC DNA]</scope>
    <source>
        <strain evidence="1 2">KN72</strain>
    </source>
</reference>
<dbReference type="Proteomes" id="UP000539372">
    <property type="component" value="Unassembled WGS sequence"/>
</dbReference>